<dbReference type="EMBL" id="HBEY01016517">
    <property type="protein sequence ID" value="CAD8604666.1"/>
    <property type="molecule type" value="Transcribed_RNA"/>
</dbReference>
<sequence length="143" mass="15727">MFDLIGMTLTYNRASVLANTQRLGTTVDCSMHSEAVGANKCSNVIITGRDVLTALGVPPNGPTFLGYDNKAGMLVANNAGSSTRSRHFLCMYTILQQRGKREQIAIRHVSNVENAADFLTKWVDKSRFKRSSIYLTNERNAPG</sequence>
<accession>A0A7S0LAY4</accession>
<evidence type="ECO:0000313" key="1">
    <source>
        <dbReference type="EMBL" id="CAD8604666.1"/>
    </source>
</evidence>
<dbReference type="AlphaFoldDB" id="A0A7S0LAY4"/>
<name>A0A7S0LAY4_9EUKA</name>
<proteinExistence type="predicted"/>
<organism evidence="1">
    <name type="scientific">Coccolithus braarudii</name>
    <dbReference type="NCBI Taxonomy" id="221442"/>
    <lineage>
        <taxon>Eukaryota</taxon>
        <taxon>Haptista</taxon>
        <taxon>Haptophyta</taxon>
        <taxon>Prymnesiophyceae</taxon>
        <taxon>Coccolithales</taxon>
        <taxon>Coccolithaceae</taxon>
        <taxon>Coccolithus</taxon>
    </lineage>
</organism>
<gene>
    <name evidence="1" type="ORF">CPEL01642_LOCUS8001</name>
</gene>
<protein>
    <submittedName>
        <fullName evidence="1">Uncharacterized protein</fullName>
    </submittedName>
</protein>
<reference evidence="1" key="1">
    <citation type="submission" date="2021-01" db="EMBL/GenBank/DDBJ databases">
        <authorList>
            <person name="Corre E."/>
            <person name="Pelletier E."/>
            <person name="Niang G."/>
            <person name="Scheremetjew M."/>
            <person name="Finn R."/>
            <person name="Kale V."/>
            <person name="Holt S."/>
            <person name="Cochrane G."/>
            <person name="Meng A."/>
            <person name="Brown T."/>
            <person name="Cohen L."/>
        </authorList>
    </citation>
    <scope>NUCLEOTIDE SEQUENCE</scope>
    <source>
        <strain evidence="1">PLY182g</strain>
    </source>
</reference>